<reference evidence="3" key="1">
    <citation type="submission" date="2022-08" db="EMBL/GenBank/DDBJ databases">
        <authorList>
            <person name="Gutierrez-Valencia J."/>
        </authorList>
    </citation>
    <scope>NUCLEOTIDE SEQUENCE</scope>
</reference>
<gene>
    <name evidence="3" type="ORF">LITE_LOCUS51363</name>
</gene>
<dbReference type="InterPro" id="IPR013783">
    <property type="entry name" value="Ig-like_fold"/>
</dbReference>
<evidence type="ECO:0000259" key="2">
    <source>
        <dbReference type="Pfam" id="PF16561"/>
    </source>
</evidence>
<dbReference type="GO" id="GO:0009507">
    <property type="term" value="C:chloroplast"/>
    <property type="evidence" value="ECO:0007669"/>
    <property type="project" value="UniProtKB-ARBA"/>
</dbReference>
<dbReference type="CDD" id="cd02859">
    <property type="entry name" value="E_set_AMPKbeta_like_N"/>
    <property type="match status" value="1"/>
</dbReference>
<name>A0AAV0S3H7_9ROSI</name>
<dbReference type="Gene3D" id="2.60.40.10">
    <property type="entry name" value="Immunoglobulins"/>
    <property type="match status" value="1"/>
</dbReference>
<dbReference type="InterPro" id="IPR032640">
    <property type="entry name" value="AMPK1_CBM"/>
</dbReference>
<evidence type="ECO:0000313" key="4">
    <source>
        <dbReference type="Proteomes" id="UP001154282"/>
    </source>
</evidence>
<feature type="region of interest" description="Disordered" evidence="1">
    <location>
        <begin position="179"/>
        <end position="205"/>
    </location>
</feature>
<dbReference type="PANTHER" id="PTHR47434">
    <property type="entry name" value="PROTEIN PTST HOMOLOG 3, CHLOROPLASTIC"/>
    <property type="match status" value="1"/>
</dbReference>
<accession>A0AAV0S3H7</accession>
<comment type="caution">
    <text evidence="3">The sequence shown here is derived from an EMBL/GenBank/DDBJ whole genome shotgun (WGS) entry which is preliminary data.</text>
</comment>
<feature type="domain" description="AMP-activated protein kinase glycogen-binding" evidence="2">
    <location>
        <begin position="460"/>
        <end position="536"/>
    </location>
</feature>
<dbReference type="PANTHER" id="PTHR47434:SF1">
    <property type="entry name" value="PROTEIN PTST HOMOLOG 2, CHLOROPLASTIC"/>
    <property type="match status" value="1"/>
</dbReference>
<dbReference type="SUPFAM" id="SSF81296">
    <property type="entry name" value="E set domains"/>
    <property type="match status" value="1"/>
</dbReference>
<dbReference type="EMBL" id="CAMGYJ010000011">
    <property type="protein sequence ID" value="CAI0627689.1"/>
    <property type="molecule type" value="Genomic_DNA"/>
</dbReference>
<evidence type="ECO:0000313" key="3">
    <source>
        <dbReference type="EMBL" id="CAI0627689.1"/>
    </source>
</evidence>
<dbReference type="AlphaFoldDB" id="A0AAV0S3H7"/>
<evidence type="ECO:0000256" key="1">
    <source>
        <dbReference type="SAM" id="MobiDB-lite"/>
    </source>
</evidence>
<proteinExistence type="predicted"/>
<feature type="compositionally biased region" description="Basic and acidic residues" evidence="1">
    <location>
        <begin position="179"/>
        <end position="203"/>
    </location>
</feature>
<organism evidence="3 4">
    <name type="scientific">Linum tenue</name>
    <dbReference type="NCBI Taxonomy" id="586396"/>
    <lineage>
        <taxon>Eukaryota</taxon>
        <taxon>Viridiplantae</taxon>
        <taxon>Streptophyta</taxon>
        <taxon>Embryophyta</taxon>
        <taxon>Tracheophyta</taxon>
        <taxon>Spermatophyta</taxon>
        <taxon>Magnoliopsida</taxon>
        <taxon>eudicotyledons</taxon>
        <taxon>Gunneridae</taxon>
        <taxon>Pentapetalae</taxon>
        <taxon>rosids</taxon>
        <taxon>fabids</taxon>
        <taxon>Malpighiales</taxon>
        <taxon>Linaceae</taxon>
        <taxon>Linum</taxon>
    </lineage>
</organism>
<protein>
    <recommendedName>
        <fullName evidence="2">AMP-activated protein kinase glycogen-binding domain-containing protein</fullName>
    </recommendedName>
</protein>
<sequence length="537" mass="60215">MHSAATVKTHLFSPPPSCLLPAASSRAFPVSVFAVCRSRVPVVFGGREQEKTTSNVLSLHRAAPLKEEGPLSGFLDARNRNVRDSCWEFDDGFVRRCSKDWGSEGDSALEAEILEFMKNSESPELFPSKKQLIDAGRTDLVVLVARQGGWMASGWDAEDCESESEVVLDWKTDSESRALLSDEKKVESDPELGREASPLRDTSHSTASSTEISLVAAHYVCSFAFRETDNSGVDGILGRLEVQRNANFGFKLPERSKVNRVPSHHPAYDEPSAASKTLILNLVKLRNGAEKWRIWSEQRAAFSAKDFEACESGAKETTTGEEVDSGLHVPQMDVDGCSDDAKRNKSDPAQEGLEPLSTRLQHMESKLSAILNTLKSDFGDNLFRKASERPSDKHLKHYDAWEFQETYILSQQKKLRSIQAQKAIVEGRMALAILDAQRLVEQKQKKIDDAQKGTQLLRNVYIVWPTEASEVFLAGTFDRWATKRKMERSSTNKFSLYIKLYPGKYEIKFVVDGKWKADPLLPYVQHYGYVNNLLIVD</sequence>
<dbReference type="InterPro" id="IPR014756">
    <property type="entry name" value="Ig_E-set"/>
</dbReference>
<keyword evidence="4" id="KW-1185">Reference proteome</keyword>
<dbReference type="Pfam" id="PF16561">
    <property type="entry name" value="AMPK1_CBM"/>
    <property type="match status" value="1"/>
</dbReference>
<dbReference type="Proteomes" id="UP001154282">
    <property type="component" value="Unassembled WGS sequence"/>
</dbReference>